<organism evidence="1">
    <name type="scientific">Mesorhizobium sp. WSM2240</name>
    <dbReference type="NCBI Taxonomy" id="3228851"/>
    <lineage>
        <taxon>Bacteria</taxon>
        <taxon>Pseudomonadati</taxon>
        <taxon>Pseudomonadota</taxon>
        <taxon>Alphaproteobacteria</taxon>
        <taxon>Hyphomicrobiales</taxon>
        <taxon>Phyllobacteriaceae</taxon>
        <taxon>Mesorhizobium</taxon>
    </lineage>
</organism>
<dbReference type="RefSeq" id="WP_353647009.1">
    <property type="nucleotide sequence ID" value="NZ_CP159253.1"/>
</dbReference>
<sequence>MRNATKRGEITRTGNAAARSMLIESAWHCRFPAGEGQALRGRSAKIPDRIRSIAWKAQVRLCGKFRRLAASGKRTVKIVTAIARELAGFVWDIARQFPSPGERHEGSARRAKLVGVAEPGARGQQKHGGDEGIETGTWLACCAPLLTRTILDTARGQGVTDARSN</sequence>
<reference evidence="1" key="1">
    <citation type="submission" date="2024-06" db="EMBL/GenBank/DDBJ databases">
        <title>Mesorhizobium karijinii sp. nov., a symbiont of the iconic Swainsona formosa from arid Australia.</title>
        <authorList>
            <person name="Hill Y.J."/>
            <person name="Watkin E.L.J."/>
            <person name="O'Hara G.W."/>
            <person name="Terpolilli J."/>
            <person name="Tye M.L."/>
            <person name="Kohlmeier M.G."/>
        </authorList>
    </citation>
    <scope>NUCLEOTIDE SEQUENCE</scope>
    <source>
        <strain evidence="1">WSM2240</strain>
    </source>
</reference>
<evidence type="ECO:0008006" key="2">
    <source>
        <dbReference type="Google" id="ProtNLM"/>
    </source>
</evidence>
<dbReference type="AlphaFoldDB" id="A0AAU8CS87"/>
<protein>
    <recommendedName>
        <fullName evidence="2">Transposase</fullName>
    </recommendedName>
</protein>
<proteinExistence type="predicted"/>
<gene>
    <name evidence="1" type="ORF">ABVK50_04600</name>
</gene>
<evidence type="ECO:0000313" key="1">
    <source>
        <dbReference type="EMBL" id="XCG49828.1"/>
    </source>
</evidence>
<accession>A0AAU8CS87</accession>
<dbReference type="EMBL" id="CP159253">
    <property type="protein sequence ID" value="XCG49828.1"/>
    <property type="molecule type" value="Genomic_DNA"/>
</dbReference>
<name>A0AAU8CS87_9HYPH</name>